<sequence length="302" mass="34437">MANIEHFGGSLIIHLNCKDKSEITIKKKPNGLLRIASCSIYRKPDVSSQSFDLFLKQVHYSITFKGFRVQRFKSPQGSCNQWMTKRLYLNDQIIDFYFAYLSSSYNADANDILLVPPSTSYWFANCQDQQSLVNDFVEPLKFSSKKLILFTVNDNEDFSAAERGTHWSLLVYDRSQNYFLHFDSLPGMHRYHALKLYKAVKGFMGTASESSSKDGAKTLKMKAVGSAAVPFFKEAKTPQQTNGFDCGLYVMAIAEVICLWHSCERNGNDGDWLSAVEREVNAYLETTMRGEVLKLIEDLRKQ</sequence>
<dbReference type="GO" id="GO:0019784">
    <property type="term" value="F:deNEDDylase activity"/>
    <property type="evidence" value="ECO:0000318"/>
    <property type="project" value="GO_Central"/>
</dbReference>
<organism evidence="6 7">
    <name type="scientific">Populus trichocarpa</name>
    <name type="common">Western balsam poplar</name>
    <name type="synonym">Populus balsamifera subsp. trichocarpa</name>
    <dbReference type="NCBI Taxonomy" id="3694"/>
    <lineage>
        <taxon>Eukaryota</taxon>
        <taxon>Viridiplantae</taxon>
        <taxon>Streptophyta</taxon>
        <taxon>Embryophyta</taxon>
        <taxon>Tracheophyta</taxon>
        <taxon>Spermatophyta</taxon>
        <taxon>Magnoliopsida</taxon>
        <taxon>eudicotyledons</taxon>
        <taxon>Gunneridae</taxon>
        <taxon>Pentapetalae</taxon>
        <taxon>rosids</taxon>
        <taxon>fabids</taxon>
        <taxon>Malpighiales</taxon>
        <taxon>Salicaceae</taxon>
        <taxon>Saliceae</taxon>
        <taxon>Populus</taxon>
    </lineage>
</organism>
<proteinExistence type="inferred from homology"/>
<accession>A0A3N7FYH0</accession>
<name>A0A3N7FYH0_POPTR</name>
<protein>
    <recommendedName>
        <fullName evidence="5">Ubiquitin-like protease family profile domain-containing protein</fullName>
    </recommendedName>
</protein>
<dbReference type="PROSITE" id="PS50600">
    <property type="entry name" value="ULP_PROTEASE"/>
    <property type="match status" value="1"/>
</dbReference>
<dbReference type="EMBL" id="CM009302">
    <property type="protein sequence ID" value="RQO98770.1"/>
    <property type="molecule type" value="Genomic_DNA"/>
</dbReference>
<dbReference type="GO" id="GO:0000338">
    <property type="term" value="P:protein deneddylation"/>
    <property type="evidence" value="ECO:0000318"/>
    <property type="project" value="GO_Central"/>
</dbReference>
<dbReference type="STRING" id="3694.A0A3N7FYH0"/>
<gene>
    <name evidence="6" type="ORF">POPTR_013G002700</name>
</gene>
<dbReference type="FunCoup" id="A0A3N7FYH0">
    <property type="interactions" value="2000"/>
</dbReference>
<keyword evidence="4" id="KW-0788">Thiol protease</keyword>
<comment type="similarity">
    <text evidence="1">Belongs to the peptidase C48 family.</text>
</comment>
<evidence type="ECO:0000313" key="6">
    <source>
        <dbReference type="EMBL" id="RQO98770.1"/>
    </source>
</evidence>
<evidence type="ECO:0000256" key="1">
    <source>
        <dbReference type="ARBA" id="ARBA00005234"/>
    </source>
</evidence>
<dbReference type="PANTHER" id="PTHR46468:SF1">
    <property type="entry name" value="SENTRIN-SPECIFIC PROTEASE 8"/>
    <property type="match status" value="1"/>
</dbReference>
<evidence type="ECO:0000313" key="7">
    <source>
        <dbReference type="Proteomes" id="UP000006729"/>
    </source>
</evidence>
<keyword evidence="7" id="KW-1185">Reference proteome</keyword>
<feature type="domain" description="Ubiquitin-like protease family profile" evidence="5">
    <location>
        <begin position="62"/>
        <end position="257"/>
    </location>
</feature>
<keyword evidence="2" id="KW-0645">Protease</keyword>
<dbReference type="Gene3D" id="3.40.395.10">
    <property type="entry name" value="Adenoviral Proteinase, Chain A"/>
    <property type="match status" value="1"/>
</dbReference>
<dbReference type="Pfam" id="PF02902">
    <property type="entry name" value="Peptidase_C48"/>
    <property type="match status" value="1"/>
</dbReference>
<keyword evidence="3" id="KW-0378">Hydrolase</keyword>
<dbReference type="GO" id="GO:0006508">
    <property type="term" value="P:proteolysis"/>
    <property type="evidence" value="ECO:0007669"/>
    <property type="project" value="UniProtKB-KW"/>
</dbReference>
<dbReference type="Proteomes" id="UP000006729">
    <property type="component" value="Chromosome 13"/>
</dbReference>
<dbReference type="InterPro" id="IPR044613">
    <property type="entry name" value="Nep1/2-like"/>
</dbReference>
<dbReference type="GO" id="GO:0008234">
    <property type="term" value="F:cysteine-type peptidase activity"/>
    <property type="evidence" value="ECO:0007669"/>
    <property type="project" value="UniProtKB-KW"/>
</dbReference>
<evidence type="ECO:0000256" key="4">
    <source>
        <dbReference type="ARBA" id="ARBA00022807"/>
    </source>
</evidence>
<dbReference type="InterPro" id="IPR003653">
    <property type="entry name" value="Peptidase_C48_C"/>
</dbReference>
<dbReference type="InParanoid" id="A0A3N7FYH0"/>
<evidence type="ECO:0000256" key="3">
    <source>
        <dbReference type="ARBA" id="ARBA00022801"/>
    </source>
</evidence>
<dbReference type="SUPFAM" id="SSF54001">
    <property type="entry name" value="Cysteine proteinases"/>
    <property type="match status" value="1"/>
</dbReference>
<evidence type="ECO:0000256" key="2">
    <source>
        <dbReference type="ARBA" id="ARBA00022670"/>
    </source>
</evidence>
<evidence type="ECO:0000259" key="5">
    <source>
        <dbReference type="PROSITE" id="PS50600"/>
    </source>
</evidence>
<reference evidence="6 7" key="1">
    <citation type="journal article" date="2006" name="Science">
        <title>The genome of black cottonwood, Populus trichocarpa (Torr. &amp; Gray).</title>
        <authorList>
            <person name="Tuskan G.A."/>
            <person name="Difazio S."/>
            <person name="Jansson S."/>
            <person name="Bohlmann J."/>
            <person name="Grigoriev I."/>
            <person name="Hellsten U."/>
            <person name="Putnam N."/>
            <person name="Ralph S."/>
            <person name="Rombauts S."/>
            <person name="Salamov A."/>
            <person name="Schein J."/>
            <person name="Sterck L."/>
            <person name="Aerts A."/>
            <person name="Bhalerao R.R."/>
            <person name="Bhalerao R.P."/>
            <person name="Blaudez D."/>
            <person name="Boerjan W."/>
            <person name="Brun A."/>
            <person name="Brunner A."/>
            <person name="Busov V."/>
            <person name="Campbell M."/>
            <person name="Carlson J."/>
            <person name="Chalot M."/>
            <person name="Chapman J."/>
            <person name="Chen G.L."/>
            <person name="Cooper D."/>
            <person name="Coutinho P.M."/>
            <person name="Couturier J."/>
            <person name="Covert S."/>
            <person name="Cronk Q."/>
            <person name="Cunningham R."/>
            <person name="Davis J."/>
            <person name="Degroeve S."/>
            <person name="Dejardin A."/>
            <person name="Depamphilis C."/>
            <person name="Detter J."/>
            <person name="Dirks B."/>
            <person name="Dubchak I."/>
            <person name="Duplessis S."/>
            <person name="Ehlting J."/>
            <person name="Ellis B."/>
            <person name="Gendler K."/>
            <person name="Goodstein D."/>
            <person name="Gribskov M."/>
            <person name="Grimwood J."/>
            <person name="Groover A."/>
            <person name="Gunter L."/>
            <person name="Hamberger B."/>
            <person name="Heinze B."/>
            <person name="Helariutta Y."/>
            <person name="Henrissat B."/>
            <person name="Holligan D."/>
            <person name="Holt R."/>
            <person name="Huang W."/>
            <person name="Islam-Faridi N."/>
            <person name="Jones S."/>
            <person name="Jones-Rhoades M."/>
            <person name="Jorgensen R."/>
            <person name="Joshi C."/>
            <person name="Kangasjarvi J."/>
            <person name="Karlsson J."/>
            <person name="Kelleher C."/>
            <person name="Kirkpatrick R."/>
            <person name="Kirst M."/>
            <person name="Kohler A."/>
            <person name="Kalluri U."/>
            <person name="Larimer F."/>
            <person name="Leebens-Mack J."/>
            <person name="Leple J.C."/>
            <person name="Locascio P."/>
            <person name="Lou Y."/>
            <person name="Lucas S."/>
            <person name="Martin F."/>
            <person name="Montanini B."/>
            <person name="Napoli C."/>
            <person name="Nelson D.R."/>
            <person name="Nelson C."/>
            <person name="Nieminen K."/>
            <person name="Nilsson O."/>
            <person name="Pereda V."/>
            <person name="Peter G."/>
            <person name="Philippe R."/>
            <person name="Pilate G."/>
            <person name="Poliakov A."/>
            <person name="Razumovskaya J."/>
            <person name="Richardson P."/>
            <person name="Rinaldi C."/>
            <person name="Ritland K."/>
            <person name="Rouze P."/>
            <person name="Ryaboy D."/>
            <person name="Schmutz J."/>
            <person name="Schrader J."/>
            <person name="Segerman B."/>
            <person name="Shin H."/>
            <person name="Siddiqui A."/>
            <person name="Sterky F."/>
            <person name="Terry A."/>
            <person name="Tsai C.J."/>
            <person name="Uberbacher E."/>
            <person name="Unneberg P."/>
            <person name="Vahala J."/>
            <person name="Wall K."/>
            <person name="Wessler S."/>
            <person name="Yang G."/>
            <person name="Yin T."/>
            <person name="Douglas C."/>
            <person name="Marra M."/>
            <person name="Sandberg G."/>
            <person name="Van de Peer Y."/>
            <person name="Rokhsar D."/>
        </authorList>
    </citation>
    <scope>NUCLEOTIDE SEQUENCE [LARGE SCALE GENOMIC DNA]</scope>
    <source>
        <strain evidence="7">cv. Nisqually</strain>
    </source>
</reference>
<dbReference type="InterPro" id="IPR038765">
    <property type="entry name" value="Papain-like_cys_pep_sf"/>
</dbReference>
<dbReference type="PANTHER" id="PTHR46468">
    <property type="entry name" value="SENTRIN-SPECIFIC PROTEASE 8"/>
    <property type="match status" value="1"/>
</dbReference>
<dbReference type="AlphaFoldDB" id="A0A3N7FYH0"/>